<keyword evidence="2" id="KW-1185">Reference proteome</keyword>
<protein>
    <submittedName>
        <fullName evidence="1">Uncharacterized protein</fullName>
    </submittedName>
</protein>
<evidence type="ECO:0000313" key="2">
    <source>
        <dbReference type="Proteomes" id="UP001148203"/>
    </source>
</evidence>
<reference evidence="1 2" key="1">
    <citation type="submission" date="2022-05" db="EMBL/GenBank/DDBJ databases">
        <title>Novel Pseudomonas spp. Isolated from a Rainbow Trout Aquaculture Facility.</title>
        <authorList>
            <person name="Testerman T."/>
            <person name="Graf J."/>
        </authorList>
    </citation>
    <scope>NUCLEOTIDE SEQUENCE [LARGE SCALE GENOMIC DNA]</scope>
    <source>
        <strain evidence="1 2">ID681</strain>
    </source>
</reference>
<dbReference type="Proteomes" id="UP001148203">
    <property type="component" value="Unassembled WGS sequence"/>
</dbReference>
<comment type="caution">
    <text evidence="1">The sequence shown here is derived from an EMBL/GenBank/DDBJ whole genome shotgun (WGS) entry which is preliminary data.</text>
</comment>
<evidence type="ECO:0000313" key="1">
    <source>
        <dbReference type="EMBL" id="MDD0989110.1"/>
    </source>
</evidence>
<sequence>MHIEAKNWIAQNDRMPGPDGGKFRVYGTLTVGHSGFVPSLVKCDKHSTASTLALDITVEKLEGVFLQAVVDKAVSFSVSEACDSIESVEIYYQDQLLSTIDNILVTH</sequence>
<name>A0ABT5NMB3_9PSED</name>
<dbReference type="EMBL" id="JAMDGY010000006">
    <property type="protein sequence ID" value="MDD0989110.1"/>
    <property type="molecule type" value="Genomic_DNA"/>
</dbReference>
<gene>
    <name evidence="1" type="ORF">M5G11_00975</name>
</gene>
<accession>A0ABT5NMB3</accession>
<proteinExistence type="predicted"/>
<dbReference type="RefSeq" id="WP_273912387.1">
    <property type="nucleotide sequence ID" value="NZ_JAMDGX010000060.1"/>
</dbReference>
<organism evidence="1 2">
    <name type="scientific">Pseudomonas fontis</name>
    <dbReference type="NCBI Taxonomy" id="2942633"/>
    <lineage>
        <taxon>Bacteria</taxon>
        <taxon>Pseudomonadati</taxon>
        <taxon>Pseudomonadota</taxon>
        <taxon>Gammaproteobacteria</taxon>
        <taxon>Pseudomonadales</taxon>
        <taxon>Pseudomonadaceae</taxon>
        <taxon>Pseudomonas</taxon>
    </lineage>
</organism>